<keyword evidence="4" id="KW-0456">Lyase</keyword>
<keyword evidence="5" id="KW-0119">Carbohydrate metabolism</keyword>
<accession>A0A367XZI4</accession>
<evidence type="ECO:0000313" key="6">
    <source>
        <dbReference type="EMBL" id="RCK58680.1"/>
    </source>
</evidence>
<name>A0A367XZI4_9MICO</name>
<evidence type="ECO:0000256" key="1">
    <source>
        <dbReference type="ARBA" id="ARBA00004761"/>
    </source>
</evidence>
<keyword evidence="7" id="KW-1185">Reference proteome</keyword>
<dbReference type="InterPro" id="IPR013785">
    <property type="entry name" value="Aldolase_TIM"/>
</dbReference>
<comment type="caution">
    <text evidence="6">The sequence shown here is derived from an EMBL/GenBank/DDBJ whole genome shotgun (WGS) entry which is preliminary data.</text>
</comment>
<reference evidence="6 7" key="1">
    <citation type="submission" date="2018-07" db="EMBL/GenBank/DDBJ databases">
        <title>Microbacterium endoborsara sp. nov., a novel actinobacterium isolated from Borszczowia aralocaspica.</title>
        <authorList>
            <person name="An D."/>
        </authorList>
    </citation>
    <scope>NUCLEOTIDE SEQUENCE [LARGE SCALE GENOMIC DNA]</scope>
    <source>
        <strain evidence="6 7">C1.15228</strain>
    </source>
</reference>
<dbReference type="RefSeq" id="WP_114118282.1">
    <property type="nucleotide sequence ID" value="NZ_BMHU01000002.1"/>
</dbReference>
<dbReference type="Pfam" id="PF01081">
    <property type="entry name" value="Aldolase"/>
    <property type="match status" value="1"/>
</dbReference>
<dbReference type="OrthoDB" id="9805177at2"/>
<evidence type="ECO:0000256" key="2">
    <source>
        <dbReference type="ARBA" id="ARBA00006906"/>
    </source>
</evidence>
<comment type="pathway">
    <text evidence="1">Carbohydrate acid metabolism.</text>
</comment>
<evidence type="ECO:0000256" key="4">
    <source>
        <dbReference type="ARBA" id="ARBA00023239"/>
    </source>
</evidence>
<dbReference type="AlphaFoldDB" id="A0A367XZI4"/>
<evidence type="ECO:0000256" key="3">
    <source>
        <dbReference type="ARBA" id="ARBA00011233"/>
    </source>
</evidence>
<dbReference type="CDD" id="cd00452">
    <property type="entry name" value="KDPG_aldolase"/>
    <property type="match status" value="1"/>
</dbReference>
<dbReference type="Gene3D" id="3.20.20.70">
    <property type="entry name" value="Aldolase class I"/>
    <property type="match status" value="1"/>
</dbReference>
<protein>
    <submittedName>
        <fullName evidence="6">2-dehydro-3-deoxyphosphogluconate aldolase</fullName>
    </submittedName>
</protein>
<dbReference type="Proteomes" id="UP000253508">
    <property type="component" value="Unassembled WGS sequence"/>
</dbReference>
<dbReference type="EMBL" id="QORO01000003">
    <property type="protein sequence ID" value="RCK58680.1"/>
    <property type="molecule type" value="Genomic_DNA"/>
</dbReference>
<proteinExistence type="inferred from homology"/>
<sequence>MNDMFDFAFASTRVMGIFRGKSPADTVRLCRAAWDAGVVAVEVPVQNDAAFDALAAAAAERGEGRLIGAGTVRTPEQLRRAVDAGAQFTVAPGTDTDIIALSIELGVPHLPGVATSSDIHRALLAGAQWVKAFPAAELGASWITAQLAPFPEAKFVATGGISASNGAEFIAAGARGLAIGSAFENPELLAAMKAQGLLG</sequence>
<dbReference type="PANTHER" id="PTHR30246:SF1">
    <property type="entry name" value="2-DEHYDRO-3-DEOXY-6-PHOSPHOGALACTONATE ALDOLASE-RELATED"/>
    <property type="match status" value="1"/>
</dbReference>
<dbReference type="GO" id="GO:0016829">
    <property type="term" value="F:lyase activity"/>
    <property type="evidence" value="ECO:0007669"/>
    <property type="project" value="UniProtKB-KW"/>
</dbReference>
<organism evidence="6 7">
    <name type="scientific">Microbacterium sorbitolivorans</name>
    <dbReference type="NCBI Taxonomy" id="1867410"/>
    <lineage>
        <taxon>Bacteria</taxon>
        <taxon>Bacillati</taxon>
        <taxon>Actinomycetota</taxon>
        <taxon>Actinomycetes</taxon>
        <taxon>Micrococcales</taxon>
        <taxon>Microbacteriaceae</taxon>
        <taxon>Microbacterium</taxon>
    </lineage>
</organism>
<dbReference type="PANTHER" id="PTHR30246">
    <property type="entry name" value="2-KETO-3-DEOXY-6-PHOSPHOGLUCONATE ALDOLASE"/>
    <property type="match status" value="1"/>
</dbReference>
<gene>
    <name evidence="6" type="ORF">DTO57_11070</name>
</gene>
<comment type="subunit">
    <text evidence="3">Homotrimer.</text>
</comment>
<dbReference type="InterPro" id="IPR000887">
    <property type="entry name" value="Aldlse_KDPG_KHG"/>
</dbReference>
<comment type="similarity">
    <text evidence="2">Belongs to the KHG/KDPG aldolase family.</text>
</comment>
<evidence type="ECO:0000256" key="5">
    <source>
        <dbReference type="ARBA" id="ARBA00023277"/>
    </source>
</evidence>
<evidence type="ECO:0000313" key="7">
    <source>
        <dbReference type="Proteomes" id="UP000253508"/>
    </source>
</evidence>
<dbReference type="SUPFAM" id="SSF51569">
    <property type="entry name" value="Aldolase"/>
    <property type="match status" value="1"/>
</dbReference>